<keyword evidence="3" id="KW-0540">Nuclease</keyword>
<feature type="domain" description="DNA/RNA non-specific endonuclease/pyrophosphatase/phosphodiesterase" evidence="10">
    <location>
        <begin position="56"/>
        <end position="262"/>
    </location>
</feature>
<proteinExistence type="inferred from homology"/>
<keyword evidence="5" id="KW-0255">Endonuclease</keyword>
<evidence type="ECO:0000256" key="4">
    <source>
        <dbReference type="ARBA" id="ARBA00022723"/>
    </source>
</evidence>
<dbReference type="PROSITE" id="PS01070">
    <property type="entry name" value="NUCLEASE_NON_SPEC"/>
    <property type="match status" value="1"/>
</dbReference>
<dbReference type="InterPro" id="IPR044925">
    <property type="entry name" value="His-Me_finger_sf"/>
</dbReference>
<dbReference type="SMART" id="SM00892">
    <property type="entry name" value="Endonuclease_NS"/>
    <property type="match status" value="1"/>
</dbReference>
<keyword evidence="8" id="KW-0732">Signal</keyword>
<keyword evidence="6" id="KW-0460">Magnesium</keyword>
<dbReference type="InterPro" id="IPR020821">
    <property type="entry name" value="ENPP1-3/EXOG-like_nuc-like"/>
</dbReference>
<dbReference type="InterPro" id="IPR039015">
    <property type="entry name" value="ENDOD1"/>
</dbReference>
<feature type="non-terminal residue" evidence="11">
    <location>
        <position position="1"/>
    </location>
</feature>
<dbReference type="InterPro" id="IPR018524">
    <property type="entry name" value="DNA/RNA_endonuclease_AS"/>
</dbReference>
<reference evidence="11 12" key="1">
    <citation type="submission" date="2019-09" db="EMBL/GenBank/DDBJ databases">
        <title>Bird 10,000 Genomes (B10K) Project - Family phase.</title>
        <authorList>
            <person name="Zhang G."/>
        </authorList>
    </citation>
    <scope>NUCLEOTIDE SEQUENCE [LARGE SCALE GENOMIC DNA]</scope>
    <source>
        <strain evidence="11">B10K-DU-002-79</strain>
    </source>
</reference>
<dbReference type="Gene3D" id="3.40.570.10">
    <property type="entry name" value="Extracellular Endonuclease, subunit A"/>
    <property type="match status" value="1"/>
</dbReference>
<comment type="cofactor">
    <cofactor evidence="1">
        <name>Mg(2+)</name>
        <dbReference type="ChEBI" id="CHEBI:18420"/>
    </cofactor>
</comment>
<dbReference type="EMBL" id="VYZS01048200">
    <property type="protein sequence ID" value="NXS08973.1"/>
    <property type="molecule type" value="Genomic_DNA"/>
</dbReference>
<evidence type="ECO:0000256" key="3">
    <source>
        <dbReference type="ARBA" id="ARBA00022722"/>
    </source>
</evidence>
<gene>
    <name evidence="11" type="primary">Endod1_1</name>
    <name evidence="11" type="ORF">NEOCOR_R02460</name>
</gene>
<protein>
    <submittedName>
        <fullName evidence="11">ENDD1 protein</fullName>
    </submittedName>
</protein>
<name>A0A7L2RLD2_9PASS</name>
<evidence type="ECO:0000256" key="1">
    <source>
        <dbReference type="ARBA" id="ARBA00001946"/>
    </source>
</evidence>
<evidence type="ECO:0000259" key="10">
    <source>
        <dbReference type="SMART" id="SM00892"/>
    </source>
</evidence>
<dbReference type="OrthoDB" id="69221at2759"/>
<keyword evidence="12" id="KW-1185">Reference proteome</keyword>
<accession>A0A7L2RLD2</accession>
<feature type="non-terminal residue" evidence="11">
    <location>
        <position position="274"/>
    </location>
</feature>
<dbReference type="InterPro" id="IPR044929">
    <property type="entry name" value="DNA/RNA_non-sp_Endonuclease_sf"/>
</dbReference>
<dbReference type="InterPro" id="IPR001604">
    <property type="entry name" value="Endo_G_ENPP1-like_dom"/>
</dbReference>
<feature type="signal peptide" evidence="8">
    <location>
        <begin position="1"/>
        <end position="19"/>
    </location>
</feature>
<evidence type="ECO:0000313" key="12">
    <source>
        <dbReference type="Proteomes" id="UP000560066"/>
    </source>
</evidence>
<sequence>MLWLLLLQVWASCLWLGHSEVVKNFTSCPQFFYQNSPPNNNLQPQNPAWICQCYKNGYFFATLYNKTGRIPVYSAYKYEPASGKGTHRWMVEPQLISPNLPKEMKRVSELKKDYDVKPKQLKESQAVNADYKNLTGLDRGHLNPNAHHNTSDSRNATFTLTNAVPQNSTLNRGNWRVYEKKTMTQESQDCINTTYVITGAVPGNKFISNGRVNIPSHIWSGACCQTNNGMKTWAAIAANNQSQVTKLTLGQLEGNLTRLYGNGQVLLFHSNCPR</sequence>
<dbReference type="GO" id="GO:0003676">
    <property type="term" value="F:nucleic acid binding"/>
    <property type="evidence" value="ECO:0007669"/>
    <property type="project" value="InterPro"/>
</dbReference>
<keyword evidence="5" id="KW-0378">Hydrolase</keyword>
<dbReference type="GO" id="GO:0016787">
    <property type="term" value="F:hydrolase activity"/>
    <property type="evidence" value="ECO:0007669"/>
    <property type="project" value="InterPro"/>
</dbReference>
<evidence type="ECO:0000256" key="2">
    <source>
        <dbReference type="ARBA" id="ARBA00010052"/>
    </source>
</evidence>
<feature type="chain" id="PRO_5029906749" evidence="8">
    <location>
        <begin position="20"/>
        <end position="274"/>
    </location>
</feature>
<feature type="domain" description="ENPP1-3/EXOG-like endonuclease/phosphodiesterase" evidence="9">
    <location>
        <begin position="57"/>
        <end position="267"/>
    </location>
</feature>
<evidence type="ECO:0000256" key="7">
    <source>
        <dbReference type="SAM" id="MobiDB-lite"/>
    </source>
</evidence>
<dbReference type="GO" id="GO:0004519">
    <property type="term" value="F:endonuclease activity"/>
    <property type="evidence" value="ECO:0007669"/>
    <property type="project" value="UniProtKB-KW"/>
</dbReference>
<organism evidence="11 12">
    <name type="scientific">Neodrepanis coruscans</name>
    <name type="common">wattled asity</name>
    <dbReference type="NCBI Taxonomy" id="254563"/>
    <lineage>
        <taxon>Eukaryota</taxon>
        <taxon>Metazoa</taxon>
        <taxon>Chordata</taxon>
        <taxon>Craniata</taxon>
        <taxon>Vertebrata</taxon>
        <taxon>Euteleostomi</taxon>
        <taxon>Archelosauria</taxon>
        <taxon>Archosauria</taxon>
        <taxon>Dinosauria</taxon>
        <taxon>Saurischia</taxon>
        <taxon>Theropoda</taxon>
        <taxon>Coelurosauria</taxon>
        <taxon>Aves</taxon>
        <taxon>Neognathae</taxon>
        <taxon>Neoaves</taxon>
        <taxon>Telluraves</taxon>
        <taxon>Australaves</taxon>
        <taxon>Passeriformes</taxon>
        <taxon>Philepittidae</taxon>
        <taxon>Neodrepanis</taxon>
    </lineage>
</organism>
<dbReference type="Pfam" id="PF01223">
    <property type="entry name" value="Endonuclease_NS"/>
    <property type="match status" value="1"/>
</dbReference>
<evidence type="ECO:0000256" key="8">
    <source>
        <dbReference type="SAM" id="SignalP"/>
    </source>
</evidence>
<evidence type="ECO:0000256" key="6">
    <source>
        <dbReference type="ARBA" id="ARBA00022842"/>
    </source>
</evidence>
<dbReference type="PANTHER" id="PTHR21472:SF26">
    <property type="entry name" value="ENDONUCLEASE DOMAIN CONTAINING 1"/>
    <property type="match status" value="1"/>
</dbReference>
<comment type="similarity">
    <text evidence="2">Belongs to the DNA/RNA non-specific endonuclease family.</text>
</comment>
<dbReference type="PANTHER" id="PTHR21472">
    <property type="entry name" value="ENDONUCLEASE DOMAIN-CONTAINING 1 PROTEIN ENDOD1"/>
    <property type="match status" value="1"/>
</dbReference>
<evidence type="ECO:0000313" key="11">
    <source>
        <dbReference type="EMBL" id="NXS08973.1"/>
    </source>
</evidence>
<comment type="caution">
    <text evidence="11">The sequence shown here is derived from an EMBL/GenBank/DDBJ whole genome shotgun (WGS) entry which is preliminary data.</text>
</comment>
<dbReference type="SUPFAM" id="SSF54060">
    <property type="entry name" value="His-Me finger endonucleases"/>
    <property type="match status" value="1"/>
</dbReference>
<dbReference type="AlphaFoldDB" id="A0A7L2RLD2"/>
<dbReference type="Proteomes" id="UP000560066">
    <property type="component" value="Unassembled WGS sequence"/>
</dbReference>
<feature type="compositionally biased region" description="Polar residues" evidence="7">
    <location>
        <begin position="146"/>
        <end position="157"/>
    </location>
</feature>
<dbReference type="GO" id="GO:0046872">
    <property type="term" value="F:metal ion binding"/>
    <property type="evidence" value="ECO:0007669"/>
    <property type="project" value="UniProtKB-KW"/>
</dbReference>
<dbReference type="SMART" id="SM00477">
    <property type="entry name" value="NUC"/>
    <property type="match status" value="1"/>
</dbReference>
<evidence type="ECO:0000259" key="9">
    <source>
        <dbReference type="SMART" id="SM00477"/>
    </source>
</evidence>
<keyword evidence="4" id="KW-0479">Metal-binding</keyword>
<evidence type="ECO:0000256" key="5">
    <source>
        <dbReference type="ARBA" id="ARBA00022759"/>
    </source>
</evidence>
<feature type="region of interest" description="Disordered" evidence="7">
    <location>
        <begin position="138"/>
        <end position="157"/>
    </location>
</feature>